<name>A0ABW3S0T0_9BACL</name>
<feature type="domain" description="HTH lacI-type" evidence="4">
    <location>
        <begin position="3"/>
        <end position="56"/>
    </location>
</feature>
<dbReference type="SMART" id="SM00354">
    <property type="entry name" value="HTH_LACI"/>
    <property type="match status" value="1"/>
</dbReference>
<organism evidence="5 6">
    <name type="scientific">Paenibacillus puldeungensis</name>
    <dbReference type="NCBI Taxonomy" id="696536"/>
    <lineage>
        <taxon>Bacteria</taxon>
        <taxon>Bacillati</taxon>
        <taxon>Bacillota</taxon>
        <taxon>Bacilli</taxon>
        <taxon>Bacillales</taxon>
        <taxon>Paenibacillaceae</taxon>
        <taxon>Paenibacillus</taxon>
    </lineage>
</organism>
<dbReference type="Gene3D" id="1.10.260.40">
    <property type="entry name" value="lambda repressor-like DNA-binding domains"/>
    <property type="match status" value="1"/>
</dbReference>
<dbReference type="InterPro" id="IPR001761">
    <property type="entry name" value="Peripla_BP/Lac1_sug-bd_dom"/>
</dbReference>
<keyword evidence="3" id="KW-0804">Transcription</keyword>
<accession>A0ABW3S0T0</accession>
<keyword evidence="1" id="KW-0805">Transcription regulation</keyword>
<dbReference type="Pfam" id="PF00532">
    <property type="entry name" value="Peripla_BP_1"/>
    <property type="match status" value="1"/>
</dbReference>
<evidence type="ECO:0000259" key="4">
    <source>
        <dbReference type="PROSITE" id="PS50932"/>
    </source>
</evidence>
<proteinExistence type="predicted"/>
<dbReference type="GO" id="GO:0003677">
    <property type="term" value="F:DNA binding"/>
    <property type="evidence" value="ECO:0007669"/>
    <property type="project" value="UniProtKB-KW"/>
</dbReference>
<dbReference type="SUPFAM" id="SSF47413">
    <property type="entry name" value="lambda repressor-like DNA-binding domains"/>
    <property type="match status" value="1"/>
</dbReference>
<evidence type="ECO:0000256" key="3">
    <source>
        <dbReference type="ARBA" id="ARBA00023163"/>
    </source>
</evidence>
<dbReference type="PROSITE" id="PS50932">
    <property type="entry name" value="HTH_LACI_2"/>
    <property type="match status" value="1"/>
</dbReference>
<dbReference type="EMBL" id="JBHTLM010000012">
    <property type="protein sequence ID" value="MFD1177867.1"/>
    <property type="molecule type" value="Genomic_DNA"/>
</dbReference>
<evidence type="ECO:0000313" key="6">
    <source>
        <dbReference type="Proteomes" id="UP001597262"/>
    </source>
</evidence>
<keyword evidence="6" id="KW-1185">Reference proteome</keyword>
<gene>
    <name evidence="5" type="ORF">ACFQ3W_16375</name>
</gene>
<dbReference type="InterPro" id="IPR028082">
    <property type="entry name" value="Peripla_BP_I"/>
</dbReference>
<comment type="caution">
    <text evidence="5">The sequence shown here is derived from an EMBL/GenBank/DDBJ whole genome shotgun (WGS) entry which is preliminary data.</text>
</comment>
<evidence type="ECO:0000256" key="1">
    <source>
        <dbReference type="ARBA" id="ARBA00023015"/>
    </source>
</evidence>
<dbReference type="CDD" id="cd01542">
    <property type="entry name" value="PBP1_TreR-like"/>
    <property type="match status" value="1"/>
</dbReference>
<protein>
    <submittedName>
        <fullName evidence="5">LacI family DNA-binding transcriptional regulator</fullName>
    </submittedName>
</protein>
<reference evidence="6" key="1">
    <citation type="journal article" date="2019" name="Int. J. Syst. Evol. Microbiol.">
        <title>The Global Catalogue of Microorganisms (GCM) 10K type strain sequencing project: providing services to taxonomists for standard genome sequencing and annotation.</title>
        <authorList>
            <consortium name="The Broad Institute Genomics Platform"/>
            <consortium name="The Broad Institute Genome Sequencing Center for Infectious Disease"/>
            <person name="Wu L."/>
            <person name="Ma J."/>
        </authorList>
    </citation>
    <scope>NUCLEOTIDE SEQUENCE [LARGE SCALE GENOMIC DNA]</scope>
    <source>
        <strain evidence="6">CCUG 59189</strain>
    </source>
</reference>
<dbReference type="CDD" id="cd01392">
    <property type="entry name" value="HTH_LacI"/>
    <property type="match status" value="1"/>
</dbReference>
<dbReference type="PANTHER" id="PTHR30146">
    <property type="entry name" value="LACI-RELATED TRANSCRIPTIONAL REPRESSOR"/>
    <property type="match status" value="1"/>
</dbReference>
<dbReference type="PANTHER" id="PTHR30146:SF154">
    <property type="entry name" value="TRANSCRIPTION REGULATOR, MEMBER OF GALR FAMILY"/>
    <property type="match status" value="1"/>
</dbReference>
<dbReference type="Proteomes" id="UP001597262">
    <property type="component" value="Unassembled WGS sequence"/>
</dbReference>
<dbReference type="Gene3D" id="3.40.50.2300">
    <property type="match status" value="2"/>
</dbReference>
<evidence type="ECO:0000313" key="5">
    <source>
        <dbReference type="EMBL" id="MFD1177867.1"/>
    </source>
</evidence>
<dbReference type="InterPro" id="IPR010982">
    <property type="entry name" value="Lambda_DNA-bd_dom_sf"/>
</dbReference>
<dbReference type="Pfam" id="PF00356">
    <property type="entry name" value="LacI"/>
    <property type="match status" value="1"/>
</dbReference>
<dbReference type="PRINTS" id="PR00036">
    <property type="entry name" value="HTHLACI"/>
</dbReference>
<dbReference type="RefSeq" id="WP_379320315.1">
    <property type="nucleotide sequence ID" value="NZ_JBHTLM010000012.1"/>
</dbReference>
<sequence length="331" mass="36826">MNKTIADIAELAGVAKSTVSRFLNGGSVSKATRQKIEQVIKEYHYVPNTFAQSLKARKTNIIGTVVPRLDSFATSQTLMGIDDELRNANFQMLISNTSQDMKREIEAIYDFARQKVSGIILLAAKISDAHLKAAEDTKIPILLVGQQHPNLYSLIHDDYNAGMTMGRHVYEQGHRQIAYLGVTEEDIAVGVQRKAGFKKSLENTPCQVRYYETSFKMTDAVNAAARILDEFTPSIIVCATDNIALGVMKAAYLKNIAIPSTLSVTGFGGYDVTEIIHPTLTTIRFFYKEAGKVAAHHMIRLVREEHIDKITKMSYELLERGSVDKRPNPSL</sequence>
<evidence type="ECO:0000256" key="2">
    <source>
        <dbReference type="ARBA" id="ARBA00023125"/>
    </source>
</evidence>
<keyword evidence="2 5" id="KW-0238">DNA-binding</keyword>
<dbReference type="SUPFAM" id="SSF53822">
    <property type="entry name" value="Periplasmic binding protein-like I"/>
    <property type="match status" value="1"/>
</dbReference>
<dbReference type="InterPro" id="IPR000843">
    <property type="entry name" value="HTH_LacI"/>
</dbReference>